<organism evidence="2 3">
    <name type="scientific">Prauserella halophila</name>
    <dbReference type="NCBI Taxonomy" id="185641"/>
    <lineage>
        <taxon>Bacteria</taxon>
        <taxon>Bacillati</taxon>
        <taxon>Actinomycetota</taxon>
        <taxon>Actinomycetes</taxon>
        <taxon>Pseudonocardiales</taxon>
        <taxon>Pseudonocardiaceae</taxon>
        <taxon>Prauserella</taxon>
    </lineage>
</organism>
<evidence type="ECO:0000313" key="3">
    <source>
        <dbReference type="Proteomes" id="UP001500653"/>
    </source>
</evidence>
<feature type="region of interest" description="Disordered" evidence="1">
    <location>
        <begin position="63"/>
        <end position="83"/>
    </location>
</feature>
<sequence>MGMPWPVATSADVEMKLAAHMADNNITEVTVVINNRPCQGALSCDNLVSVLLPAGSSLTVHGTEPDGTPFMQTYRGGRKPPWQ</sequence>
<dbReference type="EMBL" id="BAAALN010000005">
    <property type="protein sequence ID" value="GAA1231465.1"/>
    <property type="molecule type" value="Genomic_DNA"/>
</dbReference>
<dbReference type="InterPro" id="IPR032724">
    <property type="entry name" value="SCP1.201-like"/>
</dbReference>
<protein>
    <submittedName>
        <fullName evidence="2">Uncharacterized protein</fullName>
    </submittedName>
</protein>
<dbReference type="Pfam" id="PF14428">
    <property type="entry name" value="DddA-like"/>
    <property type="match status" value="1"/>
</dbReference>
<accession>A0ABN1W1S1</accession>
<comment type="caution">
    <text evidence="2">The sequence shown here is derived from an EMBL/GenBank/DDBJ whole genome shotgun (WGS) entry which is preliminary data.</text>
</comment>
<reference evidence="2 3" key="1">
    <citation type="journal article" date="2019" name="Int. J. Syst. Evol. Microbiol.">
        <title>The Global Catalogue of Microorganisms (GCM) 10K type strain sequencing project: providing services to taxonomists for standard genome sequencing and annotation.</title>
        <authorList>
            <consortium name="The Broad Institute Genomics Platform"/>
            <consortium name="The Broad Institute Genome Sequencing Center for Infectious Disease"/>
            <person name="Wu L."/>
            <person name="Ma J."/>
        </authorList>
    </citation>
    <scope>NUCLEOTIDE SEQUENCE [LARGE SCALE GENOMIC DNA]</scope>
    <source>
        <strain evidence="2 3">JCM 13023</strain>
    </source>
</reference>
<proteinExistence type="predicted"/>
<dbReference type="Proteomes" id="UP001500653">
    <property type="component" value="Unassembled WGS sequence"/>
</dbReference>
<gene>
    <name evidence="2" type="ORF">GCM10009676_13070</name>
</gene>
<evidence type="ECO:0000256" key="1">
    <source>
        <dbReference type="SAM" id="MobiDB-lite"/>
    </source>
</evidence>
<name>A0ABN1W1S1_9PSEU</name>
<keyword evidence="3" id="KW-1185">Reference proteome</keyword>
<evidence type="ECO:0000313" key="2">
    <source>
        <dbReference type="EMBL" id="GAA1231465.1"/>
    </source>
</evidence>
<dbReference type="RefSeq" id="WP_308292231.1">
    <property type="nucleotide sequence ID" value="NZ_JAMTCQ010000009.1"/>
</dbReference>